<gene>
    <name evidence="1" type="ORF">AD952_11205</name>
</gene>
<dbReference type="EMBL" id="LHZY01000043">
    <property type="protein sequence ID" value="KXV70954.1"/>
    <property type="molecule type" value="Genomic_DNA"/>
</dbReference>
<dbReference type="AlphaFoldDB" id="A0A149USY5"/>
<accession>A0A149USY5</accession>
<evidence type="ECO:0008006" key="3">
    <source>
        <dbReference type="Google" id="ProtNLM"/>
    </source>
</evidence>
<organism evidence="1 2">
    <name type="scientific">Acetobacter cerevisiae</name>
    <dbReference type="NCBI Taxonomy" id="178900"/>
    <lineage>
        <taxon>Bacteria</taxon>
        <taxon>Pseudomonadati</taxon>
        <taxon>Pseudomonadota</taxon>
        <taxon>Alphaproteobacteria</taxon>
        <taxon>Acetobacterales</taxon>
        <taxon>Acetobacteraceae</taxon>
        <taxon>Acetobacter</taxon>
    </lineage>
</organism>
<evidence type="ECO:0000313" key="1">
    <source>
        <dbReference type="EMBL" id="KXV70954.1"/>
    </source>
</evidence>
<reference evidence="1 2" key="1">
    <citation type="submission" date="2015-06" db="EMBL/GenBank/DDBJ databases">
        <title>Improved classification and identification of acetic acid bacteria using matrix-assisted laser desorption/ionization time-of-flight mass spectrometry; Gluconobacter nephelii and Gluconobacter uchimurae are later heterotypic synonyms of Gluconobacter japonicus and Gluconobacter oxydans, respectively.</title>
        <authorList>
            <person name="Li L."/>
            <person name="Cleenwerck I."/>
            <person name="De Vuyst L."/>
            <person name="Vandamme P."/>
        </authorList>
    </citation>
    <scope>NUCLEOTIDE SEQUENCE [LARGE SCALE GENOMIC DNA]</scope>
    <source>
        <strain evidence="1 2">LMG 1608</strain>
    </source>
</reference>
<sequence length="792" mass="83880">MDMADTTPSTPYGAPYFSSVKADNIDPQSNIGAGEDAVPLQDVAGLVRNVGSPGGVAQLDNKAQLYLQGQSALAVTPATPVTSGAAAVPAMLKPLLPMHSDAVVGGQDTPLGDAVKMAAGSVQAAGGDATNTTVTAEGGIVARTPGIRAADNIVVHDYGVGGVSTPSDVAGIIAADAQGAKTGGKILRVAPDVDVLGDASTALAAANHTVILGNKDQRILNAPRRAVHPDHYPSASMFPPTIKARHLTNFLNACIEASKTGGTVRIGVMGDSIDSIATCARTPVDLPWELLCDAVRKAWPNVKIESYNCAIGGMTWNSMNSDDTPPNPWNPGYADYTSWRKYVASLNLDLLLLYSGGNDGRGIDVTAMYDLVQFFEGQSHVPSIIFGVTYQPSLGSSTLDYWDIGIQEGVDFAAQYVRSYALANDYGYLDFGRWHAMCRDGFDPTTISLSRLAPNGTTLLDWGTPFNLAANQDYDFPDVTSVYNVDANYCTDWALTFSLDPLPNVLDFQCSGAQPIWGQPGANPVFVLFNAGDNVVIRIQHPYGGTTDYDTGVPVPTVAAGAAWGLHMGVALKGTQLRISMWSPQSGIPDPSTLEDNMWMEKGFITIFDRHIERCGAPYAPHFSFDGQAYKMAIHSLLVADSTKINPDQQRYKPIVTDNELYEFTDAHGGSDAYHLNSEGTRKILGPVIYAQDWAPDVAAAPQVASVAGRTGAVQLTAADLNPVDGWQNMGNVQAQSIKAGDYIAGAKSVTAWNAPALGEQPTITGSKPTDPIVQQLLAVVTNYGFAKDGTT</sequence>
<evidence type="ECO:0000313" key="2">
    <source>
        <dbReference type="Proteomes" id="UP000075312"/>
    </source>
</evidence>
<dbReference type="SUPFAM" id="SSF52266">
    <property type="entry name" value="SGNH hydrolase"/>
    <property type="match status" value="1"/>
</dbReference>
<proteinExistence type="predicted"/>
<name>A0A149USY5_9PROT</name>
<dbReference type="PATRIC" id="fig|178900.6.peg.2246"/>
<dbReference type="Proteomes" id="UP000075312">
    <property type="component" value="Unassembled WGS sequence"/>
</dbReference>
<comment type="caution">
    <text evidence="1">The sequence shown here is derived from an EMBL/GenBank/DDBJ whole genome shotgun (WGS) entry which is preliminary data.</text>
</comment>
<protein>
    <recommendedName>
        <fullName evidence="3">SGNH hydrolase-type esterase domain-containing protein</fullName>
    </recommendedName>
</protein>